<comment type="caution">
    <text evidence="1">The sequence shown here is derived from an EMBL/GenBank/DDBJ whole genome shotgun (WGS) entry which is preliminary data.</text>
</comment>
<dbReference type="EMBL" id="VSRR010037497">
    <property type="protein sequence ID" value="MPC73778.1"/>
    <property type="molecule type" value="Genomic_DNA"/>
</dbReference>
<name>A0A5B7HYL7_PORTR</name>
<sequence length="63" mass="7317">MNNAFPAAPHSSRYRRCTINIARHLPSLPGNLSWERCMAEMDLELRGPLGMINRNQEIMKLHR</sequence>
<accession>A0A5B7HYL7</accession>
<evidence type="ECO:0000313" key="1">
    <source>
        <dbReference type="EMBL" id="MPC73778.1"/>
    </source>
</evidence>
<gene>
    <name evidence="1" type="ORF">E2C01_068115</name>
</gene>
<dbReference type="Proteomes" id="UP000324222">
    <property type="component" value="Unassembled WGS sequence"/>
</dbReference>
<evidence type="ECO:0000313" key="2">
    <source>
        <dbReference type="Proteomes" id="UP000324222"/>
    </source>
</evidence>
<protein>
    <submittedName>
        <fullName evidence="1">Uncharacterized protein</fullName>
    </submittedName>
</protein>
<keyword evidence="2" id="KW-1185">Reference proteome</keyword>
<organism evidence="1 2">
    <name type="scientific">Portunus trituberculatus</name>
    <name type="common">Swimming crab</name>
    <name type="synonym">Neptunus trituberculatus</name>
    <dbReference type="NCBI Taxonomy" id="210409"/>
    <lineage>
        <taxon>Eukaryota</taxon>
        <taxon>Metazoa</taxon>
        <taxon>Ecdysozoa</taxon>
        <taxon>Arthropoda</taxon>
        <taxon>Crustacea</taxon>
        <taxon>Multicrustacea</taxon>
        <taxon>Malacostraca</taxon>
        <taxon>Eumalacostraca</taxon>
        <taxon>Eucarida</taxon>
        <taxon>Decapoda</taxon>
        <taxon>Pleocyemata</taxon>
        <taxon>Brachyura</taxon>
        <taxon>Eubrachyura</taxon>
        <taxon>Portunoidea</taxon>
        <taxon>Portunidae</taxon>
        <taxon>Portuninae</taxon>
        <taxon>Portunus</taxon>
    </lineage>
</organism>
<proteinExistence type="predicted"/>
<dbReference type="AlphaFoldDB" id="A0A5B7HYL7"/>
<reference evidence="1 2" key="1">
    <citation type="submission" date="2019-05" db="EMBL/GenBank/DDBJ databases">
        <title>Another draft genome of Portunus trituberculatus and its Hox gene families provides insights of decapod evolution.</title>
        <authorList>
            <person name="Jeong J.-H."/>
            <person name="Song I."/>
            <person name="Kim S."/>
            <person name="Choi T."/>
            <person name="Kim D."/>
            <person name="Ryu S."/>
            <person name="Kim W."/>
        </authorList>
    </citation>
    <scope>NUCLEOTIDE SEQUENCE [LARGE SCALE GENOMIC DNA]</scope>
    <source>
        <tissue evidence="1">Muscle</tissue>
    </source>
</reference>